<keyword evidence="1" id="KW-0472">Membrane</keyword>
<sequence>MRVFKGINNYLQELSTIKFIITMVVLMHLIITPFIPLFYLYQKYVGPIGGPFSINTPTLTAKIILGSILSPILETAIFQYAIIEFLSSISILREKNILIIIISAILFGISHSYSYIYVFYGFIMGLLLAYSYLTYKNKSFSAFWVVFLIHCIKNIISIILSTI</sequence>
<dbReference type="GO" id="GO:0008237">
    <property type="term" value="F:metallopeptidase activity"/>
    <property type="evidence" value="ECO:0007669"/>
    <property type="project" value="UniProtKB-KW"/>
</dbReference>
<dbReference type="RefSeq" id="WP_218322693.1">
    <property type="nucleotide sequence ID" value="NZ_JAEEGC010000131.1"/>
</dbReference>
<evidence type="ECO:0000259" key="2">
    <source>
        <dbReference type="Pfam" id="PF02517"/>
    </source>
</evidence>
<evidence type="ECO:0000256" key="1">
    <source>
        <dbReference type="SAM" id="Phobius"/>
    </source>
</evidence>
<evidence type="ECO:0000313" key="3">
    <source>
        <dbReference type="EMBL" id="MBV7275641.1"/>
    </source>
</evidence>
<feature type="domain" description="CAAX prenyl protease 2/Lysostaphin resistance protein A-like" evidence="2">
    <location>
        <begin position="59"/>
        <end position="155"/>
    </location>
</feature>
<evidence type="ECO:0000313" key="4">
    <source>
        <dbReference type="Proteomes" id="UP000694308"/>
    </source>
</evidence>
<reference evidence="3" key="1">
    <citation type="submission" date="2020-12" db="EMBL/GenBank/DDBJ databases">
        <title>Clostridium thailandense sp. nov., a novel acetogenic bacterium isolated from peat land soil in Thailand.</title>
        <authorList>
            <person name="Chaikitkaew S."/>
            <person name="Birkeland N.K."/>
        </authorList>
    </citation>
    <scope>NUCLEOTIDE SEQUENCE</scope>
    <source>
        <strain evidence="3">PL3</strain>
    </source>
</reference>
<feature type="transmembrane region" description="Helical" evidence="1">
    <location>
        <begin position="95"/>
        <end position="111"/>
    </location>
</feature>
<dbReference type="AlphaFoldDB" id="A0A949U1E6"/>
<keyword evidence="3" id="KW-0482">Metalloprotease</keyword>
<dbReference type="Pfam" id="PF02517">
    <property type="entry name" value="Rce1-like"/>
    <property type="match status" value="1"/>
</dbReference>
<dbReference type="GO" id="GO:0080120">
    <property type="term" value="P:CAAX-box protein maturation"/>
    <property type="evidence" value="ECO:0007669"/>
    <property type="project" value="UniProtKB-ARBA"/>
</dbReference>
<name>A0A949U1E6_9CLOT</name>
<feature type="transmembrane region" description="Helical" evidence="1">
    <location>
        <begin position="61"/>
        <end position="83"/>
    </location>
</feature>
<feature type="transmembrane region" description="Helical" evidence="1">
    <location>
        <begin position="20"/>
        <end position="41"/>
    </location>
</feature>
<accession>A0A949U1E6</accession>
<comment type="caution">
    <text evidence="3">The sequence shown here is derived from an EMBL/GenBank/DDBJ whole genome shotgun (WGS) entry which is preliminary data.</text>
</comment>
<keyword evidence="1" id="KW-1133">Transmembrane helix</keyword>
<feature type="transmembrane region" description="Helical" evidence="1">
    <location>
        <begin position="142"/>
        <end position="160"/>
    </location>
</feature>
<keyword evidence="3" id="KW-0645">Protease</keyword>
<keyword evidence="4" id="KW-1185">Reference proteome</keyword>
<gene>
    <name evidence="3" type="ORF">I6U48_22335</name>
</gene>
<keyword evidence="1" id="KW-0812">Transmembrane</keyword>
<dbReference type="InterPro" id="IPR003675">
    <property type="entry name" value="Rce1/LyrA-like_dom"/>
</dbReference>
<dbReference type="GO" id="GO:0004175">
    <property type="term" value="F:endopeptidase activity"/>
    <property type="evidence" value="ECO:0007669"/>
    <property type="project" value="UniProtKB-ARBA"/>
</dbReference>
<organism evidence="3 4">
    <name type="scientific">Clostridium thailandense</name>
    <dbReference type="NCBI Taxonomy" id="2794346"/>
    <lineage>
        <taxon>Bacteria</taxon>
        <taxon>Bacillati</taxon>
        <taxon>Bacillota</taxon>
        <taxon>Clostridia</taxon>
        <taxon>Eubacteriales</taxon>
        <taxon>Clostridiaceae</taxon>
        <taxon>Clostridium</taxon>
    </lineage>
</organism>
<dbReference type="EMBL" id="JAEEGC010000131">
    <property type="protein sequence ID" value="MBV7275641.1"/>
    <property type="molecule type" value="Genomic_DNA"/>
</dbReference>
<keyword evidence="3" id="KW-0378">Hydrolase</keyword>
<protein>
    <submittedName>
        <fullName evidence="3">CPBP family intramembrane metalloprotease</fullName>
    </submittedName>
</protein>
<dbReference type="Proteomes" id="UP000694308">
    <property type="component" value="Unassembled WGS sequence"/>
</dbReference>
<proteinExistence type="predicted"/>